<dbReference type="SMART" id="SM00061">
    <property type="entry name" value="MATH"/>
    <property type="match status" value="2"/>
</dbReference>
<name>A0ABD2I376_HETSC</name>
<dbReference type="EMBL" id="JBICCN010000366">
    <property type="protein sequence ID" value="KAL3073576.1"/>
    <property type="molecule type" value="Genomic_DNA"/>
</dbReference>
<feature type="domain" description="MATH" evidence="2">
    <location>
        <begin position="491"/>
        <end position="626"/>
    </location>
</feature>
<evidence type="ECO:0000313" key="3">
    <source>
        <dbReference type="EMBL" id="KAL3073576.1"/>
    </source>
</evidence>
<dbReference type="PANTHER" id="PTHR45774">
    <property type="entry name" value="BTB/POZ DOMAIN-CONTAINING"/>
    <property type="match status" value="1"/>
</dbReference>
<gene>
    <name evidence="3" type="ORF">niasHS_017143</name>
</gene>
<dbReference type="Proteomes" id="UP001620645">
    <property type="component" value="Unassembled WGS sequence"/>
</dbReference>
<dbReference type="PANTHER" id="PTHR45774:SF3">
    <property type="entry name" value="BTB (POZ) DOMAIN-CONTAINING 2B-RELATED"/>
    <property type="match status" value="1"/>
</dbReference>
<protein>
    <recommendedName>
        <fullName evidence="5">BTB domain-containing protein</fullName>
    </recommendedName>
</protein>
<dbReference type="Gene3D" id="2.60.210.10">
    <property type="entry name" value="Apoptosis, Tumor Necrosis Factor Receptor Associated Protein 2, Chain A"/>
    <property type="match status" value="2"/>
</dbReference>
<feature type="domain" description="MATH" evidence="2">
    <location>
        <begin position="334"/>
        <end position="470"/>
    </location>
</feature>
<proteinExistence type="predicted"/>
<feature type="domain" description="BTB" evidence="1">
    <location>
        <begin position="19"/>
        <end position="96"/>
    </location>
</feature>
<keyword evidence="4" id="KW-1185">Reference proteome</keyword>
<comment type="caution">
    <text evidence="3">The sequence shown here is derived from an EMBL/GenBank/DDBJ whole genome shotgun (WGS) entry which is preliminary data.</text>
</comment>
<dbReference type="SUPFAM" id="SSF49599">
    <property type="entry name" value="TRAF domain-like"/>
    <property type="match status" value="2"/>
</dbReference>
<dbReference type="InterPro" id="IPR000210">
    <property type="entry name" value="BTB/POZ_dom"/>
</dbReference>
<dbReference type="PROSITE" id="PS50097">
    <property type="entry name" value="BTB"/>
    <property type="match status" value="1"/>
</dbReference>
<dbReference type="Gene3D" id="3.30.710.10">
    <property type="entry name" value="Potassium Channel Kv1.1, Chain A"/>
    <property type="match status" value="1"/>
</dbReference>
<dbReference type="InterPro" id="IPR011333">
    <property type="entry name" value="SKP1/BTB/POZ_sf"/>
</dbReference>
<dbReference type="InterPro" id="IPR011705">
    <property type="entry name" value="BACK"/>
</dbReference>
<dbReference type="SUPFAM" id="SSF54695">
    <property type="entry name" value="POZ domain"/>
    <property type="match status" value="1"/>
</dbReference>
<accession>A0ABD2I376</accession>
<reference evidence="3 4" key="1">
    <citation type="submission" date="2024-10" db="EMBL/GenBank/DDBJ databases">
        <authorList>
            <person name="Kim D."/>
        </authorList>
    </citation>
    <scope>NUCLEOTIDE SEQUENCE [LARGE SCALE GENOMIC DNA]</scope>
    <source>
        <strain evidence="3">Taebaek</strain>
    </source>
</reference>
<dbReference type="SMART" id="SM00225">
    <property type="entry name" value="BTB"/>
    <property type="match status" value="1"/>
</dbReference>
<evidence type="ECO:0000313" key="4">
    <source>
        <dbReference type="Proteomes" id="UP001620645"/>
    </source>
</evidence>
<dbReference type="PROSITE" id="PS50144">
    <property type="entry name" value="MATH"/>
    <property type="match status" value="2"/>
</dbReference>
<evidence type="ECO:0000259" key="1">
    <source>
        <dbReference type="PROSITE" id="PS50097"/>
    </source>
</evidence>
<dbReference type="SMART" id="SM00875">
    <property type="entry name" value="BACK"/>
    <property type="match status" value="1"/>
</dbReference>
<dbReference type="AlphaFoldDB" id="A0ABD2I376"/>
<dbReference type="Pfam" id="PF00651">
    <property type="entry name" value="BTB"/>
    <property type="match status" value="1"/>
</dbReference>
<dbReference type="InterPro" id="IPR002083">
    <property type="entry name" value="MATH/TRAF_dom"/>
</dbReference>
<dbReference type="Pfam" id="PF07707">
    <property type="entry name" value="BACK"/>
    <property type="match status" value="1"/>
</dbReference>
<dbReference type="InterPro" id="IPR008974">
    <property type="entry name" value="TRAF-like"/>
</dbReference>
<sequence length="651" mass="72775">MSLSVVDRMKRMLSTGEDADVHFLVGEGEEKERVAAHKVILKHASEVFEAMFRFDSQNQNLENASANCVVEVPDVEAAAFKVMLSFIYADDLSELDGRNAMAVLYAAKKYNIVGLVVPSLQIPISKLHNVFFAYAQAQLFELENFAYHCLFYIDENADTLLNSVAFLQIDQKTLCEIFGRDELQISGEISIWNACSSENRRANLGPALFKIRFPLVSKEEFSRNIVPSGAGLGETSASASKTSKTSGFLGFELRASASAILPELRTSASNKNWASPSASASSAKPSFAQPWSGVLTVEEVIGIYQFHCHPNLITDSELYPLKFPRQGRISDRTEGTLQLEIEKMSEFAGEAVGSCRYSKTMHIRGLPFEIFAKINATTENDENFVGKWLGIFLWCTAPTEDSNWSCNWSATFRIVAQNKGAENCTGKRIDNVFDSKSNSWGFPTFIAFWQLMDPRNGFYDKNEDKVTLAIDVIVGQAEMERAISADQRKSKGTLFMDIEKVSQFAREIIWSERKSETVTCLGGLPWKISVQIFTIMGSAVKCLSLFLCCTAPKEDENWRAECSAKFRIVSQMSGVGEFRKEFEHTVFNSETNCWGFPDFITFAELMDPGRGLYDREEDKVTLAIDVTVMKERKGTKRKLAVGNAHPIINLS</sequence>
<dbReference type="Gene3D" id="1.25.40.420">
    <property type="match status" value="1"/>
</dbReference>
<organism evidence="3 4">
    <name type="scientific">Heterodera schachtii</name>
    <name type="common">Sugarbeet cyst nematode worm</name>
    <name type="synonym">Tylenchus schachtii</name>
    <dbReference type="NCBI Taxonomy" id="97005"/>
    <lineage>
        <taxon>Eukaryota</taxon>
        <taxon>Metazoa</taxon>
        <taxon>Ecdysozoa</taxon>
        <taxon>Nematoda</taxon>
        <taxon>Chromadorea</taxon>
        <taxon>Rhabditida</taxon>
        <taxon>Tylenchina</taxon>
        <taxon>Tylenchomorpha</taxon>
        <taxon>Tylenchoidea</taxon>
        <taxon>Heteroderidae</taxon>
        <taxon>Heteroderinae</taxon>
        <taxon>Heterodera</taxon>
    </lineage>
</organism>
<evidence type="ECO:0000259" key="2">
    <source>
        <dbReference type="PROSITE" id="PS50144"/>
    </source>
</evidence>
<evidence type="ECO:0008006" key="5">
    <source>
        <dbReference type="Google" id="ProtNLM"/>
    </source>
</evidence>
<dbReference type="Pfam" id="PF22486">
    <property type="entry name" value="MATH_2"/>
    <property type="match status" value="2"/>
</dbReference>